<protein>
    <submittedName>
        <fullName evidence="5">Extracellular solute-binding protein</fullName>
    </submittedName>
</protein>
<comment type="caution">
    <text evidence="5">The sequence shown here is derived from an EMBL/GenBank/DDBJ whole genome shotgun (WGS) entry which is preliminary data.</text>
</comment>
<dbReference type="PANTHER" id="PTHR43649:SF12">
    <property type="entry name" value="DIACETYLCHITOBIOSE BINDING PROTEIN DASA"/>
    <property type="match status" value="1"/>
</dbReference>
<name>A0ABS9QFF0_9HYPH</name>
<dbReference type="RefSeq" id="WP_239366043.1">
    <property type="nucleotide sequence ID" value="NZ_JAKREW010000012.1"/>
</dbReference>
<dbReference type="EMBL" id="JAKREW010000012">
    <property type="protein sequence ID" value="MCG7506152.1"/>
    <property type="molecule type" value="Genomic_DNA"/>
</dbReference>
<keyword evidence="4" id="KW-0732">Signal</keyword>
<evidence type="ECO:0000313" key="5">
    <source>
        <dbReference type="EMBL" id="MCG7506152.1"/>
    </source>
</evidence>
<evidence type="ECO:0000256" key="4">
    <source>
        <dbReference type="SAM" id="SignalP"/>
    </source>
</evidence>
<dbReference type="InterPro" id="IPR006059">
    <property type="entry name" value="SBP"/>
</dbReference>
<feature type="chain" id="PRO_5047410264" evidence="4">
    <location>
        <begin position="34"/>
        <end position="423"/>
    </location>
</feature>
<evidence type="ECO:0000256" key="1">
    <source>
        <dbReference type="ARBA" id="ARBA00004418"/>
    </source>
</evidence>
<dbReference type="Pfam" id="PF01547">
    <property type="entry name" value="SBP_bac_1"/>
    <property type="match status" value="1"/>
</dbReference>
<dbReference type="Proteomes" id="UP001201701">
    <property type="component" value="Unassembled WGS sequence"/>
</dbReference>
<sequence length="423" mass="45765">MNMLSIRRRTLLGLIGGLAAIGAGFAAPTSAFADETVTLWSWRTEDEAAMRRIFDVFEKETPGIKVKIQFTPDADYQNRLSTALRGGRGPDIAQLKAYGEVQPFIEAGYLGALDDSVAELKNMPETALGAARGRTDGKIYGVPYSVPMMGVFYNKEIFAAQGLEIPKTYKDFIAACEKLKAAGITPIAAGGANGSAWALEIGVGVVGPTVYGSGFYDEMMSGKATFEDPRYVAALKRYAELKPYFPDGFAGVDYTTSTQQFINGKAAMFLGGSFENGSFKAQNPKLQFSIFSFPADEAGAKLYTSAFSDGSYGLVSESENKEAATKVLNFMASQKFAQLFADELGWPPARTDVSVKDPVLSQMMDMAKNSTPYLTLVGFRWQSPTASSILQAEIIDMIEGKITPQKLAADMQAAVATWFQPKQ</sequence>
<dbReference type="PANTHER" id="PTHR43649">
    <property type="entry name" value="ARABINOSE-BINDING PROTEIN-RELATED"/>
    <property type="match status" value="1"/>
</dbReference>
<organism evidence="5 6">
    <name type="scientific">Mesorhizobium retamae</name>
    <dbReference type="NCBI Taxonomy" id="2912854"/>
    <lineage>
        <taxon>Bacteria</taxon>
        <taxon>Pseudomonadati</taxon>
        <taxon>Pseudomonadota</taxon>
        <taxon>Alphaproteobacteria</taxon>
        <taxon>Hyphomicrobiales</taxon>
        <taxon>Phyllobacteriaceae</taxon>
        <taxon>Mesorhizobium</taxon>
    </lineage>
</organism>
<evidence type="ECO:0000313" key="6">
    <source>
        <dbReference type="Proteomes" id="UP001201701"/>
    </source>
</evidence>
<dbReference type="InterPro" id="IPR050490">
    <property type="entry name" value="Bact_solute-bd_prot1"/>
</dbReference>
<comment type="similarity">
    <text evidence="2">Belongs to the bacterial solute-binding protein 1 family.</text>
</comment>
<comment type="subcellular location">
    <subcellularLocation>
        <location evidence="1">Periplasm</location>
    </subcellularLocation>
</comment>
<accession>A0ABS9QFF0</accession>
<gene>
    <name evidence="5" type="ORF">L4923_14095</name>
</gene>
<evidence type="ECO:0000256" key="3">
    <source>
        <dbReference type="ARBA" id="ARBA00022764"/>
    </source>
</evidence>
<keyword evidence="6" id="KW-1185">Reference proteome</keyword>
<dbReference type="InterPro" id="IPR006311">
    <property type="entry name" value="TAT_signal"/>
</dbReference>
<dbReference type="PROSITE" id="PS51318">
    <property type="entry name" value="TAT"/>
    <property type="match status" value="1"/>
</dbReference>
<dbReference type="Gene3D" id="3.40.190.10">
    <property type="entry name" value="Periplasmic binding protein-like II"/>
    <property type="match status" value="2"/>
</dbReference>
<dbReference type="SUPFAM" id="SSF53850">
    <property type="entry name" value="Periplasmic binding protein-like II"/>
    <property type="match status" value="1"/>
</dbReference>
<reference evidence="5 6" key="1">
    <citation type="submission" date="2022-02" db="EMBL/GenBank/DDBJ databases">
        <title>Draft genome sequence of Mezorhizobium retamae strain IRAMC:0171 isolated from Retama raetam nodules.</title>
        <authorList>
            <person name="Bengaied R."/>
            <person name="Sbissi I."/>
            <person name="Huber K."/>
            <person name="Ghodbane F."/>
            <person name="Nouioui I."/>
            <person name="Tarhouni M."/>
            <person name="Gtari M."/>
        </authorList>
    </citation>
    <scope>NUCLEOTIDE SEQUENCE [LARGE SCALE GENOMIC DNA]</scope>
    <source>
        <strain evidence="5 6">IRAMC:0171</strain>
    </source>
</reference>
<feature type="signal peptide" evidence="4">
    <location>
        <begin position="1"/>
        <end position="33"/>
    </location>
</feature>
<keyword evidence="3" id="KW-0574">Periplasm</keyword>
<proteinExistence type="inferred from homology"/>
<evidence type="ECO:0000256" key="2">
    <source>
        <dbReference type="ARBA" id="ARBA00008520"/>
    </source>
</evidence>